<dbReference type="EMBL" id="BAAADS010000012">
    <property type="protein sequence ID" value="GAA0600648.1"/>
    <property type="molecule type" value="Genomic_DNA"/>
</dbReference>
<organism evidence="2 3">
    <name type="scientific">Virgibacillus siamensis</name>
    <dbReference type="NCBI Taxonomy" id="480071"/>
    <lineage>
        <taxon>Bacteria</taxon>
        <taxon>Bacillati</taxon>
        <taxon>Bacillota</taxon>
        <taxon>Bacilli</taxon>
        <taxon>Bacillales</taxon>
        <taxon>Bacillaceae</taxon>
        <taxon>Virgibacillus</taxon>
    </lineage>
</organism>
<feature type="transmembrane region" description="Helical" evidence="1">
    <location>
        <begin position="158"/>
        <end position="177"/>
    </location>
</feature>
<feature type="transmembrane region" description="Helical" evidence="1">
    <location>
        <begin position="126"/>
        <end position="146"/>
    </location>
</feature>
<feature type="transmembrane region" description="Helical" evidence="1">
    <location>
        <begin position="50"/>
        <end position="71"/>
    </location>
</feature>
<accession>A0ABP3R3K6</accession>
<feature type="transmembrane region" description="Helical" evidence="1">
    <location>
        <begin position="232"/>
        <end position="256"/>
    </location>
</feature>
<name>A0ABP3R3K6_9BACI</name>
<feature type="transmembrane region" description="Helical" evidence="1">
    <location>
        <begin position="353"/>
        <end position="375"/>
    </location>
</feature>
<dbReference type="Proteomes" id="UP001500866">
    <property type="component" value="Unassembled WGS sequence"/>
</dbReference>
<feature type="transmembrane region" description="Helical" evidence="1">
    <location>
        <begin position="92"/>
        <end position="114"/>
    </location>
</feature>
<feature type="transmembrane region" description="Helical" evidence="1">
    <location>
        <begin position="20"/>
        <end position="38"/>
    </location>
</feature>
<dbReference type="PANTHER" id="PTHR37814:SF1">
    <property type="entry name" value="MEMBRANE PROTEIN"/>
    <property type="match status" value="1"/>
</dbReference>
<keyword evidence="3" id="KW-1185">Reference proteome</keyword>
<comment type="caution">
    <text evidence="2">The sequence shown here is derived from an EMBL/GenBank/DDBJ whole genome shotgun (WGS) entry which is preliminary data.</text>
</comment>
<keyword evidence="1" id="KW-0472">Membrane</keyword>
<gene>
    <name evidence="2" type="ORF">GCM10009001_16390</name>
</gene>
<protein>
    <recommendedName>
        <fullName evidence="4">Membrane protein YkvI</fullName>
    </recommendedName>
</protein>
<evidence type="ECO:0008006" key="4">
    <source>
        <dbReference type="Google" id="ProtNLM"/>
    </source>
</evidence>
<evidence type="ECO:0000256" key="1">
    <source>
        <dbReference type="SAM" id="Phobius"/>
    </source>
</evidence>
<feature type="transmembrane region" description="Helical" evidence="1">
    <location>
        <begin position="276"/>
        <end position="304"/>
    </location>
</feature>
<evidence type="ECO:0000313" key="3">
    <source>
        <dbReference type="Proteomes" id="UP001500866"/>
    </source>
</evidence>
<feature type="transmembrane region" description="Helical" evidence="1">
    <location>
        <begin position="197"/>
        <end position="220"/>
    </location>
</feature>
<keyword evidence="1" id="KW-1133">Transmembrane helix</keyword>
<evidence type="ECO:0000313" key="2">
    <source>
        <dbReference type="EMBL" id="GAA0600648.1"/>
    </source>
</evidence>
<proteinExistence type="predicted"/>
<dbReference type="InterPro" id="IPR038728">
    <property type="entry name" value="YkvI-like"/>
</dbReference>
<keyword evidence="1" id="KW-0812">Transmembrane</keyword>
<dbReference type="PANTHER" id="PTHR37814">
    <property type="entry name" value="CONSERVED MEMBRANE PROTEIN"/>
    <property type="match status" value="1"/>
</dbReference>
<reference evidence="3" key="1">
    <citation type="journal article" date="2019" name="Int. J. Syst. Evol. Microbiol.">
        <title>The Global Catalogue of Microorganisms (GCM) 10K type strain sequencing project: providing services to taxonomists for standard genome sequencing and annotation.</title>
        <authorList>
            <consortium name="The Broad Institute Genomics Platform"/>
            <consortium name="The Broad Institute Genome Sequencing Center for Infectious Disease"/>
            <person name="Wu L."/>
            <person name="Ma J."/>
        </authorList>
    </citation>
    <scope>NUCLEOTIDE SEQUENCE [LARGE SCALE GENOMIC DNA]</scope>
    <source>
        <strain evidence="3">JCM 15395</strain>
    </source>
</reference>
<feature type="transmembrane region" description="Helical" evidence="1">
    <location>
        <begin position="325"/>
        <end position="347"/>
    </location>
</feature>
<dbReference type="RefSeq" id="WP_343811991.1">
    <property type="nucleotide sequence ID" value="NZ_BAAADS010000012.1"/>
</dbReference>
<sequence>MSEQTQGKKSFFDGNFGRFILPAIILQSTLIGGGYATGREIVAYGAKFGSLGWIAGLAIFLGFGLMAFLMFEVARIFRAYDYKSMVKNLIGPFWFLFDIIYLLLAVLIISIMAAATGSIVESTLGINYWIGVVGIAVIVGILNLYGERLIERFETYGTIALMIGYIIFGIMVISTTWDDAMQVFASGNTSYVSDFSIWAIIWSGIIYVGYNLAVYPAALFTVKRQKSIKDTVVSGLVAGVLMTLPWFLTYFALMGFYPSEDVFGAEIPWLQMLDGYGTWVVVLFGIVVGWTLVETATGMIHAFLERLDNNLEELGKKKLTKKQSGLVAFITLAASVLLAEVGIMDLVSKGYTALGYGMLIVFGLPLITVGPYKIYKHFKEKKQKADTVA</sequence>